<proteinExistence type="predicted"/>
<sequence>MKRTIVNAVAVLLAVTALAGCASNYGNSSITDETKVASVQVGKSTTKDVEAILGKPSFVNTEEGGEQVWLYQNVNVKGTALIPFASLFGGTMKENNMSVRFNKKGVVKAVGNGEKVM</sequence>
<feature type="domain" description="Outer membrane protein assembly factor BamE" evidence="4">
    <location>
        <begin position="31"/>
        <end position="110"/>
    </location>
</feature>
<evidence type="ECO:0000313" key="5">
    <source>
        <dbReference type="EMBL" id="CAG9169795.1"/>
    </source>
</evidence>
<evidence type="ECO:0000256" key="1">
    <source>
        <dbReference type="ARBA" id="ARBA00022729"/>
    </source>
</evidence>
<dbReference type="PROSITE" id="PS51257">
    <property type="entry name" value="PROKAR_LIPOPROTEIN"/>
    <property type="match status" value="1"/>
</dbReference>
<dbReference type="Gene3D" id="3.30.1450.10">
    <property type="match status" value="1"/>
</dbReference>
<accession>A0ABN7YCW2</accession>
<evidence type="ECO:0000256" key="3">
    <source>
        <dbReference type="SAM" id="SignalP"/>
    </source>
</evidence>
<keyword evidence="1 3" id="KW-0732">Signal</keyword>
<dbReference type="Proteomes" id="UP000701702">
    <property type="component" value="Unassembled WGS sequence"/>
</dbReference>
<dbReference type="InterPro" id="IPR007450">
    <property type="entry name" value="BamE_dom"/>
</dbReference>
<dbReference type="Pfam" id="PF04355">
    <property type="entry name" value="BamE"/>
    <property type="match status" value="1"/>
</dbReference>
<dbReference type="InterPro" id="IPR037873">
    <property type="entry name" value="BamE-like"/>
</dbReference>
<dbReference type="EMBL" id="CAJZAF010000007">
    <property type="protein sequence ID" value="CAG9169795.1"/>
    <property type="molecule type" value="Genomic_DNA"/>
</dbReference>
<feature type="chain" id="PRO_5046334557" description="Outer membrane protein assembly factor BamE domain-containing protein" evidence="3">
    <location>
        <begin position="20"/>
        <end position="117"/>
    </location>
</feature>
<evidence type="ECO:0000256" key="2">
    <source>
        <dbReference type="ARBA" id="ARBA00023136"/>
    </source>
</evidence>
<gene>
    <name evidence="5" type="ORF">LMG23994_01667</name>
</gene>
<evidence type="ECO:0000259" key="4">
    <source>
        <dbReference type="Pfam" id="PF04355"/>
    </source>
</evidence>
<evidence type="ECO:0000313" key="6">
    <source>
        <dbReference type="Proteomes" id="UP000701702"/>
    </source>
</evidence>
<comment type="caution">
    <text evidence="5">The sequence shown here is derived from an EMBL/GenBank/DDBJ whole genome shotgun (WGS) entry which is preliminary data.</text>
</comment>
<organism evidence="5 6">
    <name type="scientific">Cupriavidus pinatubonensis</name>
    <dbReference type="NCBI Taxonomy" id="248026"/>
    <lineage>
        <taxon>Bacteria</taxon>
        <taxon>Pseudomonadati</taxon>
        <taxon>Pseudomonadota</taxon>
        <taxon>Betaproteobacteria</taxon>
        <taxon>Burkholderiales</taxon>
        <taxon>Burkholderiaceae</taxon>
        <taxon>Cupriavidus</taxon>
    </lineage>
</organism>
<dbReference type="RefSeq" id="WP_224001247.1">
    <property type="nucleotide sequence ID" value="NZ_CAJZAF010000007.1"/>
</dbReference>
<keyword evidence="2" id="KW-0472">Membrane</keyword>
<name>A0ABN7YCW2_9BURK</name>
<reference evidence="5 6" key="1">
    <citation type="submission" date="2021-08" db="EMBL/GenBank/DDBJ databases">
        <authorList>
            <person name="Peeters C."/>
        </authorList>
    </citation>
    <scope>NUCLEOTIDE SEQUENCE [LARGE SCALE GENOMIC DNA]</scope>
    <source>
        <strain evidence="5 6">LMG 23994</strain>
    </source>
</reference>
<protein>
    <recommendedName>
        <fullName evidence="4">Outer membrane protein assembly factor BamE domain-containing protein</fullName>
    </recommendedName>
</protein>
<feature type="signal peptide" evidence="3">
    <location>
        <begin position="1"/>
        <end position="19"/>
    </location>
</feature>
<keyword evidence="6" id="KW-1185">Reference proteome</keyword>